<dbReference type="PANTHER" id="PTHR42737">
    <property type="entry name" value="GLUTATHIONE REDUCTASE"/>
    <property type="match status" value="1"/>
</dbReference>
<feature type="domain" description="Pyridine nucleotide-disulphide oxidoreductase dimerisation" evidence="9">
    <location>
        <begin position="358"/>
        <end position="466"/>
    </location>
</feature>
<dbReference type="PANTHER" id="PTHR42737:SF2">
    <property type="entry name" value="GLUTATHIONE REDUCTASE"/>
    <property type="match status" value="1"/>
</dbReference>
<sequence>MIPVQESLFYFLISDIHNQVIIMSHFDLFVIGAGSGGVRAARMAAAQGVKVAVAESRYLGGTCVNVGCVPKKLFVYASEFVAAPEASKNFGWDFEVPQFNWQRLRENKNTEIARLNGIYQRLLDNSEVTTFDGAAKIEGPGKVSINGEVITADKILIATGGWPSKPDIEGAEQGITSNEFFFLEELPKKVLVVGGGYIAVEFAGILNGLGVDTKLSYRGDKLIRGFDEDVRSHLTTEVAKSGIDVDLGRSPQKITKTEDGYVVEFSTGDALTVDLVVFATGRSPLTDQLGLENTNVQLAENGAIKVNEYFETSEAGIFALGDVIDRVQLTPVALHEAMQFVANEFKGLPKKGMDYDLIASAVFSQPNVATVGITEQQANERFSNIDIYLSEFRALKETISGGDARTLMKIIVDKDSDKVLGMHMVGEHAGEIIQGFAAAMKMGITKTVLDSTVGIHPTSAEEFVTMREPVSR</sequence>
<reference evidence="12" key="1">
    <citation type="journal article" date="2019" name="Int. J. Syst. Evol. Microbiol.">
        <title>The Global Catalogue of Microorganisms (GCM) 10K type strain sequencing project: providing services to taxonomists for standard genome sequencing and annotation.</title>
        <authorList>
            <consortium name="The Broad Institute Genomics Platform"/>
            <consortium name="The Broad Institute Genome Sequencing Center for Infectious Disease"/>
            <person name="Wu L."/>
            <person name="Ma J."/>
        </authorList>
    </citation>
    <scope>NUCLEOTIDE SEQUENCE [LARGE SCALE GENOMIC DNA]</scope>
    <source>
        <strain evidence="12">JCM 17551</strain>
    </source>
</reference>
<evidence type="ECO:0000256" key="6">
    <source>
        <dbReference type="ARBA" id="ARBA00023157"/>
    </source>
</evidence>
<comment type="similarity">
    <text evidence="2 8">Belongs to the class-I pyridine nucleotide-disulfide oxidoreductase family.</text>
</comment>
<evidence type="ECO:0000259" key="9">
    <source>
        <dbReference type="Pfam" id="PF02852"/>
    </source>
</evidence>
<dbReference type="PROSITE" id="PS00076">
    <property type="entry name" value="PYRIDINE_REDOX_1"/>
    <property type="match status" value="1"/>
</dbReference>
<evidence type="ECO:0000256" key="1">
    <source>
        <dbReference type="ARBA" id="ARBA00001974"/>
    </source>
</evidence>
<evidence type="ECO:0000256" key="3">
    <source>
        <dbReference type="ARBA" id="ARBA00022630"/>
    </source>
</evidence>
<evidence type="ECO:0000259" key="10">
    <source>
        <dbReference type="Pfam" id="PF07992"/>
    </source>
</evidence>
<dbReference type="PRINTS" id="PR00368">
    <property type="entry name" value="FADPNR"/>
</dbReference>
<dbReference type="PRINTS" id="PR00411">
    <property type="entry name" value="PNDRDTASEI"/>
</dbReference>
<name>A0ABP7MCP5_9GAMM</name>
<organism evidence="11 12">
    <name type="scientific">Litoribacillus peritrichatus</name>
    <dbReference type="NCBI Taxonomy" id="718191"/>
    <lineage>
        <taxon>Bacteria</taxon>
        <taxon>Pseudomonadati</taxon>
        <taxon>Pseudomonadota</taxon>
        <taxon>Gammaproteobacteria</taxon>
        <taxon>Oceanospirillales</taxon>
        <taxon>Oceanospirillaceae</taxon>
        <taxon>Litoribacillus</taxon>
    </lineage>
</organism>
<feature type="domain" description="FAD/NAD(P)-binding" evidence="10">
    <location>
        <begin position="26"/>
        <end position="337"/>
    </location>
</feature>
<dbReference type="InterPro" id="IPR004099">
    <property type="entry name" value="Pyr_nucl-diS_OxRdtase_dimer"/>
</dbReference>
<evidence type="ECO:0000256" key="8">
    <source>
        <dbReference type="RuleBase" id="RU003691"/>
    </source>
</evidence>
<keyword evidence="6" id="KW-1015">Disulfide bond</keyword>
<dbReference type="Pfam" id="PF02852">
    <property type="entry name" value="Pyr_redox_dim"/>
    <property type="match status" value="1"/>
</dbReference>
<dbReference type="Pfam" id="PF07992">
    <property type="entry name" value="Pyr_redox_2"/>
    <property type="match status" value="1"/>
</dbReference>
<dbReference type="InterPro" id="IPR012999">
    <property type="entry name" value="Pyr_OxRdtase_I_AS"/>
</dbReference>
<dbReference type="InterPro" id="IPR046952">
    <property type="entry name" value="GSHR/TRXR-like"/>
</dbReference>
<dbReference type="SUPFAM" id="SSF51905">
    <property type="entry name" value="FAD/NAD(P)-binding domain"/>
    <property type="match status" value="1"/>
</dbReference>
<evidence type="ECO:0000256" key="7">
    <source>
        <dbReference type="ARBA" id="ARBA00023284"/>
    </source>
</evidence>
<dbReference type="Gene3D" id="3.30.390.30">
    <property type="match status" value="1"/>
</dbReference>
<evidence type="ECO:0000256" key="2">
    <source>
        <dbReference type="ARBA" id="ARBA00007532"/>
    </source>
</evidence>
<comment type="cofactor">
    <cofactor evidence="1">
        <name>FAD</name>
        <dbReference type="ChEBI" id="CHEBI:57692"/>
    </cofactor>
</comment>
<dbReference type="Proteomes" id="UP001501565">
    <property type="component" value="Unassembled WGS sequence"/>
</dbReference>
<evidence type="ECO:0000313" key="11">
    <source>
        <dbReference type="EMBL" id="GAA3920192.1"/>
    </source>
</evidence>
<keyword evidence="12" id="KW-1185">Reference proteome</keyword>
<dbReference type="InterPro" id="IPR001100">
    <property type="entry name" value="Pyr_nuc-diS_OxRdtase"/>
</dbReference>
<comment type="caution">
    <text evidence="11">The sequence shown here is derived from an EMBL/GenBank/DDBJ whole genome shotgun (WGS) entry which is preliminary data.</text>
</comment>
<evidence type="ECO:0000256" key="5">
    <source>
        <dbReference type="ARBA" id="ARBA00023002"/>
    </source>
</evidence>
<dbReference type="EMBL" id="BAABBN010000004">
    <property type="protein sequence ID" value="GAA3920192.1"/>
    <property type="molecule type" value="Genomic_DNA"/>
</dbReference>
<dbReference type="NCBIfam" id="NF004776">
    <property type="entry name" value="PRK06116.1"/>
    <property type="match status" value="1"/>
</dbReference>
<protein>
    <submittedName>
        <fullName evidence="11">Glutathione-disulfide reductase</fullName>
    </submittedName>
</protein>
<keyword evidence="3 8" id="KW-0285">Flavoprotein</keyword>
<dbReference type="Gene3D" id="3.50.50.60">
    <property type="entry name" value="FAD/NAD(P)-binding domain"/>
    <property type="match status" value="2"/>
</dbReference>
<keyword evidence="5 8" id="KW-0560">Oxidoreductase</keyword>
<dbReference type="SUPFAM" id="SSF55424">
    <property type="entry name" value="FAD/NAD-linked reductases, dimerisation (C-terminal) domain"/>
    <property type="match status" value="1"/>
</dbReference>
<keyword evidence="4 8" id="KW-0274">FAD</keyword>
<dbReference type="PIRSF" id="PIRSF000350">
    <property type="entry name" value="Mercury_reductase_MerA"/>
    <property type="match status" value="1"/>
</dbReference>
<dbReference type="InterPro" id="IPR016156">
    <property type="entry name" value="FAD/NAD-linked_Rdtase_dimer_sf"/>
</dbReference>
<proteinExistence type="inferred from homology"/>
<dbReference type="InterPro" id="IPR023753">
    <property type="entry name" value="FAD/NAD-binding_dom"/>
</dbReference>
<keyword evidence="7 8" id="KW-0676">Redox-active center</keyword>
<accession>A0ABP7MCP5</accession>
<evidence type="ECO:0000313" key="12">
    <source>
        <dbReference type="Proteomes" id="UP001501565"/>
    </source>
</evidence>
<gene>
    <name evidence="11" type="primary">gorA</name>
    <name evidence="11" type="ORF">GCM10022277_14700</name>
</gene>
<evidence type="ECO:0000256" key="4">
    <source>
        <dbReference type="ARBA" id="ARBA00022827"/>
    </source>
</evidence>
<dbReference type="InterPro" id="IPR036188">
    <property type="entry name" value="FAD/NAD-bd_sf"/>
</dbReference>